<organism evidence="2 3">
    <name type="scientific">Neisseria chenwenguii</name>
    <dbReference type="NCBI Taxonomy" id="1853278"/>
    <lineage>
        <taxon>Bacteria</taxon>
        <taxon>Pseudomonadati</taxon>
        <taxon>Pseudomonadota</taxon>
        <taxon>Betaproteobacteria</taxon>
        <taxon>Neisseriales</taxon>
        <taxon>Neisseriaceae</taxon>
        <taxon>Neisseria</taxon>
    </lineage>
</organism>
<name>A0A220S4Z7_9NEIS</name>
<gene>
    <name evidence="2" type="ORF">BG910_11565</name>
</gene>
<dbReference type="Proteomes" id="UP000198238">
    <property type="component" value="Chromosome"/>
</dbReference>
<dbReference type="RefSeq" id="WP_089036975.1">
    <property type="nucleotide sequence ID" value="NZ_CP022278.1"/>
</dbReference>
<evidence type="ECO:0000259" key="1">
    <source>
        <dbReference type="PROSITE" id="PS50965"/>
    </source>
</evidence>
<keyword evidence="3" id="KW-1185">Reference proteome</keyword>
<sequence length="385" mass="43851">MLIKSADDKNSRVKLLEDLQNKPLNEQQRKWVNEQLWALKTGIQGEKDAAFYINSVYKDEKSSVIFHDLRIELDDEVAQIDHLVITPVFAVLFETKSFNGNLIINEYGEFSIRYAKGKEIGIPSPIEQSKRHERVLKKLFEILDIKTYLNQEFLFRHVVLLSPKSIIRRPDSQKFDTFSVIKADSLAKWREEFRANTATVISLMGGLFRKPQLLLKSDKAFDEVLHKNILKTAERILPYHTPEPVSALPPFMQNIDEAISEPPKQAENDSPICAVCRQKVTPAVARFCQAHSERFRGQIYCRTHQQQAVSAKPVATVQIEKTESVSECAGETGGQYCEYKDCRRPLTGAVVNYCRSNADWFGGKLYCMGHQKMIAAARKKNGAKG</sequence>
<proteinExistence type="predicted"/>
<evidence type="ECO:0000313" key="3">
    <source>
        <dbReference type="Proteomes" id="UP000198238"/>
    </source>
</evidence>
<protein>
    <submittedName>
        <fullName evidence="2">NERD nuclease</fullName>
    </submittedName>
</protein>
<dbReference type="KEGG" id="nei:BG910_11565"/>
<evidence type="ECO:0000313" key="2">
    <source>
        <dbReference type="EMBL" id="ASK28285.1"/>
    </source>
</evidence>
<dbReference type="InterPro" id="IPR011528">
    <property type="entry name" value="NERD"/>
</dbReference>
<accession>A0A220S4Z7</accession>
<dbReference type="EMBL" id="CP022278">
    <property type="protein sequence ID" value="ASK28285.1"/>
    <property type="molecule type" value="Genomic_DNA"/>
</dbReference>
<dbReference type="AlphaFoldDB" id="A0A220S4Z7"/>
<dbReference type="Pfam" id="PF08378">
    <property type="entry name" value="NERD"/>
    <property type="match status" value="1"/>
</dbReference>
<dbReference type="PROSITE" id="PS50965">
    <property type="entry name" value="NERD"/>
    <property type="match status" value="1"/>
</dbReference>
<feature type="domain" description="NERD" evidence="1">
    <location>
        <begin position="41"/>
        <end position="159"/>
    </location>
</feature>
<reference evidence="2 3" key="1">
    <citation type="submission" date="2017-06" db="EMBL/GenBank/DDBJ databases">
        <title>Neisseria chenwenguii sp. nov., isolated from the intestinal contents of Tibetan Plateau Pika in Yushu, Qinghai Province, China.</title>
        <authorList>
            <person name="Zhang G."/>
        </authorList>
    </citation>
    <scope>NUCLEOTIDE SEQUENCE [LARGE SCALE GENOMIC DNA]</scope>
    <source>
        <strain evidence="2 3">10023</strain>
    </source>
</reference>